<gene>
    <name evidence="2" type="ORF">SteCoe_29723</name>
</gene>
<dbReference type="SUPFAM" id="SSF49879">
    <property type="entry name" value="SMAD/FHA domain"/>
    <property type="match status" value="1"/>
</dbReference>
<comment type="caution">
    <text evidence="2">The sequence shown here is derived from an EMBL/GenBank/DDBJ whole genome shotgun (WGS) entry which is preliminary data.</text>
</comment>
<dbReference type="Proteomes" id="UP000187209">
    <property type="component" value="Unassembled WGS sequence"/>
</dbReference>
<dbReference type="Gene3D" id="2.60.200.20">
    <property type="match status" value="1"/>
</dbReference>
<organism evidence="2 3">
    <name type="scientific">Stentor coeruleus</name>
    <dbReference type="NCBI Taxonomy" id="5963"/>
    <lineage>
        <taxon>Eukaryota</taxon>
        <taxon>Sar</taxon>
        <taxon>Alveolata</taxon>
        <taxon>Ciliophora</taxon>
        <taxon>Postciliodesmatophora</taxon>
        <taxon>Heterotrichea</taxon>
        <taxon>Heterotrichida</taxon>
        <taxon>Stentoridae</taxon>
        <taxon>Stentor</taxon>
    </lineage>
</organism>
<dbReference type="EMBL" id="MPUH01000943">
    <property type="protein sequence ID" value="OMJ71936.1"/>
    <property type="molecule type" value="Genomic_DNA"/>
</dbReference>
<reference evidence="2 3" key="1">
    <citation type="submission" date="2016-11" db="EMBL/GenBank/DDBJ databases">
        <title>The macronuclear genome of Stentor coeruleus: a giant cell with tiny introns.</title>
        <authorList>
            <person name="Slabodnick M."/>
            <person name="Ruby J.G."/>
            <person name="Reiff S.B."/>
            <person name="Swart E.C."/>
            <person name="Gosai S."/>
            <person name="Prabakaran S."/>
            <person name="Witkowska E."/>
            <person name="Larue G.E."/>
            <person name="Fisher S."/>
            <person name="Freeman R.M."/>
            <person name="Gunawardena J."/>
            <person name="Chu W."/>
            <person name="Stover N.A."/>
            <person name="Gregory B.D."/>
            <person name="Nowacki M."/>
            <person name="Derisi J."/>
            <person name="Roy S.W."/>
            <person name="Marshall W.F."/>
            <person name="Sood P."/>
        </authorList>
    </citation>
    <scope>NUCLEOTIDE SEQUENCE [LARGE SCALE GENOMIC DNA]</scope>
    <source>
        <strain evidence="2">WM001</strain>
    </source>
</reference>
<keyword evidence="3" id="KW-1185">Reference proteome</keyword>
<accession>A0A1R2B5B4</accession>
<dbReference type="AlphaFoldDB" id="A0A1R2B5B4"/>
<dbReference type="PROSITE" id="PS50006">
    <property type="entry name" value="FHA_DOMAIN"/>
    <property type="match status" value="1"/>
</dbReference>
<name>A0A1R2B5B4_9CILI</name>
<evidence type="ECO:0000313" key="2">
    <source>
        <dbReference type="EMBL" id="OMJ71936.1"/>
    </source>
</evidence>
<evidence type="ECO:0000313" key="3">
    <source>
        <dbReference type="Proteomes" id="UP000187209"/>
    </source>
</evidence>
<protein>
    <recommendedName>
        <fullName evidence="1">FHA domain-containing protein</fullName>
    </recommendedName>
</protein>
<dbReference type="InterPro" id="IPR000253">
    <property type="entry name" value="FHA_dom"/>
</dbReference>
<dbReference type="InterPro" id="IPR008984">
    <property type="entry name" value="SMAD_FHA_dom_sf"/>
</dbReference>
<sequence length="510" mass="59865">MAEVKIKERRDRIHSVFEILKLSQLDEEFLDSIDENLRKLANNLQLSLIQNIDKLVFLRFSEILYSVGNESKIMAEGLSKTDEFLETKLVKFFNLYMKRKIIQWGSLFRDILNEINIILNVFSISLNEYVKYFIWYLIYGNNDFNLEKMYDDEVDFTEFFKKLLNKDTINFLSKVSRAMKKLSKVKDIEEKNCEFTIICKNAYNESPGKDEISDMKEYKVQSTGIKFSDREERIIIIGKSRMADIILPQTDNKAESVSLVLLVGNSNIYAVDCLNESFCMTKIEGVDYASQFKNLENYLNGNEDYVRREFEIPEYFTPMKKGTIFNLGRTYNIEIIDTEVYNEKFKNDKTVRCAHARLVYMPYQGLEKNIKKRQDTFKCNEVFFSRNPDIEYSKGFSTSNKKCFRLNENRNIVVGKGGDELVPNIIFPAEFRTIGKRHAHFVVDHDGNWYFVDMKSTNGSFKFLKNGEEYRTRRISSAVPLFDIKPGMKFKTVTLLVQNKYCFEIAVRTN</sequence>
<feature type="domain" description="FHA" evidence="1">
    <location>
        <begin position="412"/>
        <end position="461"/>
    </location>
</feature>
<evidence type="ECO:0000259" key="1">
    <source>
        <dbReference type="PROSITE" id="PS50006"/>
    </source>
</evidence>
<proteinExistence type="predicted"/>